<dbReference type="Proteomes" id="UP001163846">
    <property type="component" value="Unassembled WGS sequence"/>
</dbReference>
<dbReference type="EMBL" id="MU806110">
    <property type="protein sequence ID" value="KAJ3839770.1"/>
    <property type="molecule type" value="Genomic_DNA"/>
</dbReference>
<organism evidence="2 3">
    <name type="scientific">Lentinula raphanica</name>
    <dbReference type="NCBI Taxonomy" id="153919"/>
    <lineage>
        <taxon>Eukaryota</taxon>
        <taxon>Fungi</taxon>
        <taxon>Dikarya</taxon>
        <taxon>Basidiomycota</taxon>
        <taxon>Agaricomycotina</taxon>
        <taxon>Agaricomycetes</taxon>
        <taxon>Agaricomycetidae</taxon>
        <taxon>Agaricales</taxon>
        <taxon>Marasmiineae</taxon>
        <taxon>Omphalotaceae</taxon>
        <taxon>Lentinula</taxon>
    </lineage>
</organism>
<dbReference type="Gene3D" id="3.80.10.10">
    <property type="entry name" value="Ribonuclease Inhibitor"/>
    <property type="match status" value="1"/>
</dbReference>
<gene>
    <name evidence="2" type="ORF">F5878DRAFT_659998</name>
</gene>
<keyword evidence="3" id="KW-1185">Reference proteome</keyword>
<evidence type="ECO:0000313" key="3">
    <source>
        <dbReference type="Proteomes" id="UP001163846"/>
    </source>
</evidence>
<sequence>MSLAQLDPLPLLSTGESDRSGLSDQSRPSKQISDIKREVLVIEGQISDIEHKVLLLQGQIRELARLKDAKNAEIAALRNELLPIHRLPSEIISLIFEEACRPSSSDSSQENSTLTAAFIPRVCVAWMKISYATPSIWSQLHLNPEQHYKAITSCDPSWIRSWLSRSGSLPIDLDLNFASRDGFSLRRRRKACQSMTVFLEFRERIRSLVVRAELRIILPLFRLPPFSFPRAFAGAPNLKEIRLREMENSHILLGRMDLPIEQLTALQIDVSSAQEVQYFDILSRCAKLTSLDMCMSCIYWDAIISDGTQIALPSLQSLSLSCHPNSSLVRCITAPLVTDLRMTFRGNQDIRIHARDLVQFQHRSSTTLTSLTLTDLPFASEGNRISDGLTTILSAFPSVSIFQMDTVGYYPATNPLSFQGLTYTEGSPVLLPKMSCLKLIWTNPYEWGRTAFQPPVSGLMDMILSRTRGSYTGTSIDDDENKHVVRLRKVTLCGIVNGIEEQDIAPIRDIPGLDVIFSP</sequence>
<dbReference type="AlphaFoldDB" id="A0AA38PBS3"/>
<proteinExistence type="predicted"/>
<reference evidence="2" key="1">
    <citation type="submission" date="2022-08" db="EMBL/GenBank/DDBJ databases">
        <authorList>
            <consortium name="DOE Joint Genome Institute"/>
            <person name="Min B."/>
            <person name="Riley R."/>
            <person name="Sierra-Patev S."/>
            <person name="Naranjo-Ortiz M."/>
            <person name="Looney B."/>
            <person name="Konkel Z."/>
            <person name="Slot J.C."/>
            <person name="Sakamoto Y."/>
            <person name="Steenwyk J.L."/>
            <person name="Rokas A."/>
            <person name="Carro J."/>
            <person name="Camarero S."/>
            <person name="Ferreira P."/>
            <person name="Molpeceres G."/>
            <person name="Ruiz-Duenas F.J."/>
            <person name="Serrano A."/>
            <person name="Henrissat B."/>
            <person name="Drula E."/>
            <person name="Hughes K.W."/>
            <person name="Mata J.L."/>
            <person name="Ishikawa N.K."/>
            <person name="Vargas-Isla R."/>
            <person name="Ushijima S."/>
            <person name="Smith C.A."/>
            <person name="Ahrendt S."/>
            <person name="Andreopoulos W."/>
            <person name="He G."/>
            <person name="Labutti K."/>
            <person name="Lipzen A."/>
            <person name="Ng V."/>
            <person name="Sandor L."/>
            <person name="Barry K."/>
            <person name="Martinez A.T."/>
            <person name="Xiao Y."/>
            <person name="Gibbons J.G."/>
            <person name="Terashima K."/>
            <person name="Hibbett D.S."/>
            <person name="Grigoriev I.V."/>
        </authorList>
    </citation>
    <scope>NUCLEOTIDE SEQUENCE</scope>
    <source>
        <strain evidence="2">TFB9207</strain>
    </source>
</reference>
<evidence type="ECO:0000313" key="2">
    <source>
        <dbReference type="EMBL" id="KAJ3839770.1"/>
    </source>
</evidence>
<dbReference type="InterPro" id="IPR032675">
    <property type="entry name" value="LRR_dom_sf"/>
</dbReference>
<evidence type="ECO:0000256" key="1">
    <source>
        <dbReference type="SAM" id="MobiDB-lite"/>
    </source>
</evidence>
<name>A0AA38PBS3_9AGAR</name>
<feature type="region of interest" description="Disordered" evidence="1">
    <location>
        <begin position="1"/>
        <end position="30"/>
    </location>
</feature>
<accession>A0AA38PBS3</accession>
<evidence type="ECO:0008006" key="4">
    <source>
        <dbReference type="Google" id="ProtNLM"/>
    </source>
</evidence>
<protein>
    <recommendedName>
        <fullName evidence="4">F-box domain-containing protein</fullName>
    </recommendedName>
</protein>
<dbReference type="SUPFAM" id="SSF52047">
    <property type="entry name" value="RNI-like"/>
    <property type="match status" value="1"/>
</dbReference>
<comment type="caution">
    <text evidence="2">The sequence shown here is derived from an EMBL/GenBank/DDBJ whole genome shotgun (WGS) entry which is preliminary data.</text>
</comment>